<keyword evidence="5" id="KW-0143">Chaperone</keyword>
<dbReference type="SMART" id="SM00271">
    <property type="entry name" value="DnaJ"/>
    <property type="match status" value="1"/>
</dbReference>
<feature type="domain" description="J" evidence="8">
    <location>
        <begin position="181"/>
        <end position="231"/>
    </location>
</feature>
<comment type="similarity">
    <text evidence="6">Belongs to the TIM14 family.</text>
</comment>
<keyword evidence="4 7" id="KW-0472">Membrane</keyword>
<dbReference type="PROSITE" id="PS50076">
    <property type="entry name" value="DNAJ_2"/>
    <property type="match status" value="1"/>
</dbReference>
<dbReference type="InterPro" id="IPR036869">
    <property type="entry name" value="J_dom_sf"/>
</dbReference>
<reference evidence="9" key="2">
    <citation type="submission" date="2014-03" db="EMBL/GenBank/DDBJ databases">
        <title>Candidatus Competibacter-lineage genomes retrieved from metagenomes reveal functional metabolic diversity.</title>
        <authorList>
            <person name="McIlroy S.J."/>
            <person name="Albertsen M."/>
            <person name="Andresen E.K."/>
            <person name="Saunders A.M."/>
            <person name="Kristiansen R."/>
            <person name="Stokholm-Bjerregaard M."/>
            <person name="Nielsen K.L."/>
            <person name="Nielsen P.H."/>
        </authorList>
    </citation>
    <scope>NUCLEOTIDE SEQUENCE</scope>
    <source>
        <strain evidence="9">Run_A_D11</strain>
    </source>
</reference>
<dbReference type="AlphaFoldDB" id="W6MAB1"/>
<evidence type="ECO:0000256" key="1">
    <source>
        <dbReference type="ARBA" id="ARBA00004167"/>
    </source>
</evidence>
<dbReference type="SUPFAM" id="SSF46565">
    <property type="entry name" value="Chaperone J-domain"/>
    <property type="match status" value="1"/>
</dbReference>
<keyword evidence="2 7" id="KW-0812">Transmembrane</keyword>
<evidence type="ECO:0000259" key="8">
    <source>
        <dbReference type="PROSITE" id="PS50076"/>
    </source>
</evidence>
<dbReference type="Proteomes" id="UP000035760">
    <property type="component" value="Unassembled WGS sequence"/>
</dbReference>
<evidence type="ECO:0000256" key="4">
    <source>
        <dbReference type="ARBA" id="ARBA00023136"/>
    </source>
</evidence>
<dbReference type="CDD" id="cd06257">
    <property type="entry name" value="DnaJ"/>
    <property type="match status" value="1"/>
</dbReference>
<proteinExistence type="inferred from homology"/>
<dbReference type="InterPro" id="IPR001623">
    <property type="entry name" value="DnaJ_domain"/>
</dbReference>
<accession>W6MAB1</accession>
<dbReference type="PANTHER" id="PTHR12763">
    <property type="match status" value="1"/>
</dbReference>
<dbReference type="STRING" id="1400863.BN873_610046"/>
<name>W6MAB1_9GAMM</name>
<protein>
    <submittedName>
        <fullName evidence="9">Heat shock protein DnaJ</fullName>
    </submittedName>
</protein>
<sequence length="231" mass="25666">MLIRGVLVILILIGGYFFIRRLRRVPGTKLWPRGVAVLGGICGLLILIPGGMEMAVPLFIVLVPFLLKRFGAKTLFPLAGNADQAHSLMSTRFLQIRVEQGTGAISGIVREGRFVGCQLQNLTLQQNLDLWRQCQADLRSLAVLEAYLDQRMGLSWREQLQESERRQSASDRQPSNMTPAEAYEILGLAAGAKRDEIQAAYRRLIQRLHPDQGGSAYLAACLNRARDVLLG</sequence>
<evidence type="ECO:0000256" key="5">
    <source>
        <dbReference type="ARBA" id="ARBA00023186"/>
    </source>
</evidence>
<gene>
    <name evidence="9" type="ORF">BN873_610046</name>
</gene>
<reference evidence="9" key="1">
    <citation type="submission" date="2013-07" db="EMBL/GenBank/DDBJ databases">
        <authorList>
            <person name="McIlroy S."/>
        </authorList>
    </citation>
    <scope>NUCLEOTIDE SEQUENCE [LARGE SCALE GENOMIC DNA]</scope>
    <source>
        <strain evidence="9">Run_A_D11</strain>
    </source>
</reference>
<keyword evidence="9" id="KW-0346">Stress response</keyword>
<dbReference type="Gene3D" id="1.10.287.110">
    <property type="entry name" value="DnaJ domain"/>
    <property type="match status" value="1"/>
</dbReference>
<dbReference type="PANTHER" id="PTHR12763:SF28">
    <property type="entry name" value="GEO10507P1-RELATED"/>
    <property type="match status" value="1"/>
</dbReference>
<keyword evidence="10" id="KW-1185">Reference proteome</keyword>
<dbReference type="RefSeq" id="WP_048674523.1">
    <property type="nucleotide sequence ID" value="NZ_CBTJ020000071.1"/>
</dbReference>
<evidence type="ECO:0000313" key="9">
    <source>
        <dbReference type="EMBL" id="CDI03649.1"/>
    </source>
</evidence>
<comment type="caution">
    <text evidence="9">The sequence shown here is derived from an EMBL/GenBank/DDBJ whole genome shotgun (WGS) entry which is preliminary data.</text>
</comment>
<dbReference type="PRINTS" id="PR00625">
    <property type="entry name" value="JDOMAIN"/>
</dbReference>
<evidence type="ECO:0000256" key="6">
    <source>
        <dbReference type="ARBA" id="ARBA00038105"/>
    </source>
</evidence>
<dbReference type="GO" id="GO:0016020">
    <property type="term" value="C:membrane"/>
    <property type="evidence" value="ECO:0007669"/>
    <property type="project" value="UniProtKB-SubCell"/>
</dbReference>
<comment type="subcellular location">
    <subcellularLocation>
        <location evidence="1">Membrane</location>
        <topology evidence="1">Single-pass membrane protein</topology>
    </subcellularLocation>
</comment>
<feature type="transmembrane region" description="Helical" evidence="7">
    <location>
        <begin position="6"/>
        <end position="23"/>
    </location>
</feature>
<evidence type="ECO:0000313" key="10">
    <source>
        <dbReference type="Proteomes" id="UP000035760"/>
    </source>
</evidence>
<keyword evidence="3 7" id="KW-1133">Transmembrane helix</keyword>
<evidence type="ECO:0000256" key="3">
    <source>
        <dbReference type="ARBA" id="ARBA00022989"/>
    </source>
</evidence>
<dbReference type="Pfam" id="PF00226">
    <property type="entry name" value="DnaJ"/>
    <property type="match status" value="1"/>
</dbReference>
<evidence type="ECO:0000256" key="7">
    <source>
        <dbReference type="SAM" id="Phobius"/>
    </source>
</evidence>
<feature type="transmembrane region" description="Helical" evidence="7">
    <location>
        <begin position="30"/>
        <end position="48"/>
    </location>
</feature>
<dbReference type="EMBL" id="CBTJ020000071">
    <property type="protein sequence ID" value="CDI03649.1"/>
    <property type="molecule type" value="Genomic_DNA"/>
</dbReference>
<evidence type="ECO:0000256" key="2">
    <source>
        <dbReference type="ARBA" id="ARBA00022692"/>
    </source>
</evidence>
<organism evidence="9 10">
    <name type="scientific">Candidatus Competibacter denitrificans Run_A_D11</name>
    <dbReference type="NCBI Taxonomy" id="1400863"/>
    <lineage>
        <taxon>Bacteria</taxon>
        <taxon>Pseudomonadati</taxon>
        <taxon>Pseudomonadota</taxon>
        <taxon>Gammaproteobacteria</taxon>
        <taxon>Candidatus Competibacteraceae</taxon>
        <taxon>Candidatus Competibacter</taxon>
    </lineage>
</organism>